<sequence length="304" mass="33354">MREKLHHYAHLVRLDRPIGIYLLLWPTLWALWIAAEGVPDFTILLVFIAGVVLMRSAGCAINDYADRNVDPHVARTKTRPLAAGLITPQEALGVFAALSISALLLALLLNSLTIALSIVAVVLAATYPFMKRFHHLPQVHLGAAFAWAIPMAFTAVTGVMPPLVAWLLFLAAVLWTTAYDTMYAMCDRDDDVKIGVKSSAILFGQHDRLIIGILQLCTLLLLAGVGILSGLGMSYWLGLLVAVGFSIYQQWLIRHREPMPSLHAFLNNHWLGMAVFLGIAVDYASKADSVTIGAFMTLLSLHYV</sequence>
<evidence type="ECO:0000256" key="4">
    <source>
        <dbReference type="ARBA" id="ARBA00022475"/>
    </source>
</evidence>
<feature type="transmembrane region" description="Helical" evidence="12">
    <location>
        <begin position="41"/>
        <end position="61"/>
    </location>
</feature>
<accession>A0A8B0SL71</accession>
<dbReference type="CDD" id="cd13959">
    <property type="entry name" value="PT_UbiA_COQ2"/>
    <property type="match status" value="1"/>
</dbReference>
<evidence type="ECO:0000256" key="5">
    <source>
        <dbReference type="ARBA" id="ARBA00022519"/>
    </source>
</evidence>
<feature type="transmembrane region" description="Helical" evidence="12">
    <location>
        <begin position="207"/>
        <end position="228"/>
    </location>
</feature>
<evidence type="ECO:0000256" key="9">
    <source>
        <dbReference type="ARBA" id="ARBA00022842"/>
    </source>
</evidence>
<evidence type="ECO:0000256" key="2">
    <source>
        <dbReference type="ARBA" id="ARBA00004141"/>
    </source>
</evidence>
<dbReference type="InterPro" id="IPR000537">
    <property type="entry name" value="UbiA_prenyltransferase"/>
</dbReference>
<feature type="transmembrane region" description="Helical" evidence="12">
    <location>
        <begin position="234"/>
        <end position="253"/>
    </location>
</feature>
<protein>
    <recommendedName>
        <fullName evidence="12 13">4-hydroxybenzoate octaprenyltransferase</fullName>
        <ecNumber evidence="12 13">2.5.1.39</ecNumber>
    </recommendedName>
    <alternativeName>
        <fullName evidence="12">4-HB polyprenyltransferase</fullName>
    </alternativeName>
</protein>
<evidence type="ECO:0000256" key="7">
    <source>
        <dbReference type="ARBA" id="ARBA00022688"/>
    </source>
</evidence>
<keyword evidence="4 12" id="KW-1003">Cell membrane</keyword>
<comment type="pathway">
    <text evidence="12">Cofactor biosynthesis; ubiquinone biosynthesis.</text>
</comment>
<dbReference type="EMBL" id="CP072748">
    <property type="protein sequence ID" value="QTX12086.1"/>
    <property type="molecule type" value="Genomic_DNA"/>
</dbReference>
<dbReference type="PANTHER" id="PTHR11048">
    <property type="entry name" value="PRENYLTRANSFERASES"/>
    <property type="match status" value="1"/>
</dbReference>
<dbReference type="GO" id="GO:0008412">
    <property type="term" value="F:4-hydroxybenzoate polyprenyltransferase activity"/>
    <property type="evidence" value="ECO:0007669"/>
    <property type="project" value="UniProtKB-UniRule"/>
</dbReference>
<evidence type="ECO:0000256" key="3">
    <source>
        <dbReference type="ARBA" id="ARBA00005985"/>
    </source>
</evidence>
<evidence type="ECO:0000256" key="12">
    <source>
        <dbReference type="HAMAP-Rule" id="MF_01635"/>
    </source>
</evidence>
<feature type="transmembrane region" description="Helical" evidence="12">
    <location>
        <begin position="112"/>
        <end position="129"/>
    </location>
</feature>
<dbReference type="AlphaFoldDB" id="A0A8B0SL71"/>
<gene>
    <name evidence="12 15" type="primary">ubiA</name>
    <name evidence="15" type="ORF">J1836_007090</name>
    <name evidence="14" type="ORF">J1836_05735</name>
</gene>
<dbReference type="GO" id="GO:0006744">
    <property type="term" value="P:ubiquinone biosynthetic process"/>
    <property type="evidence" value="ECO:0007669"/>
    <property type="project" value="UniProtKB-UniRule"/>
</dbReference>
<dbReference type="NCBIfam" id="TIGR01474">
    <property type="entry name" value="ubiA_proteo"/>
    <property type="match status" value="1"/>
</dbReference>
<evidence type="ECO:0000256" key="8">
    <source>
        <dbReference type="ARBA" id="ARBA00022692"/>
    </source>
</evidence>
<reference evidence="14 16" key="1">
    <citation type="submission" date="2021-03" db="EMBL/GenBank/DDBJ databases">
        <title>Draft genome and methylome analysis of Thiotrix fructosivoruns ATCC 49748.</title>
        <authorList>
            <person name="Fomenkov A."/>
            <person name="Grabovich M.Y."/>
            <person name="Roberts R.J."/>
        </authorList>
    </citation>
    <scope>NUCLEOTIDE SEQUENCE [LARGE SCALE GENOMIC DNA]</scope>
    <source>
        <strain evidence="14 16">ATCC 49748</strain>
    </source>
</reference>
<dbReference type="RefSeq" id="WP_207250124.1">
    <property type="nucleotide sequence ID" value="NZ_JAFMPM010000006.1"/>
</dbReference>
<keyword evidence="11 12" id="KW-0472">Membrane</keyword>
<keyword evidence="7 12" id="KW-0831">Ubiquinone biosynthesis</keyword>
<evidence type="ECO:0000313" key="15">
    <source>
        <dbReference type="EMBL" id="QTX12086.1"/>
    </source>
</evidence>
<dbReference type="EMBL" id="JAFMPM010000006">
    <property type="protein sequence ID" value="MBO0612433.1"/>
    <property type="molecule type" value="Genomic_DNA"/>
</dbReference>
<keyword evidence="6 12" id="KW-0808">Transferase</keyword>
<feature type="transmembrane region" description="Helical" evidence="12">
    <location>
        <begin position="141"/>
        <end position="160"/>
    </location>
</feature>
<dbReference type="FunFam" id="1.10.357.140:FF:000002">
    <property type="entry name" value="4-hydroxybenzoate octaprenyltransferase"/>
    <property type="match status" value="1"/>
</dbReference>
<dbReference type="Pfam" id="PF01040">
    <property type="entry name" value="UbiA"/>
    <property type="match status" value="1"/>
</dbReference>
<dbReference type="Proteomes" id="UP000664466">
    <property type="component" value="Unassembled WGS sequence"/>
</dbReference>
<dbReference type="InterPro" id="IPR006370">
    <property type="entry name" value="HB_polyprenyltransferase-like"/>
</dbReference>
<comment type="subcellular location">
    <subcellularLocation>
        <location evidence="12">Cell inner membrane</location>
        <topology evidence="12">Multi-pass membrane protein</topology>
    </subcellularLocation>
    <subcellularLocation>
        <location evidence="2">Membrane</location>
        <topology evidence="2">Multi-pass membrane protein</topology>
    </subcellularLocation>
</comment>
<dbReference type="FunFam" id="1.20.120.1780:FF:000001">
    <property type="entry name" value="4-hydroxybenzoate octaprenyltransferase"/>
    <property type="match status" value="1"/>
</dbReference>
<dbReference type="GO" id="GO:0005886">
    <property type="term" value="C:plasma membrane"/>
    <property type="evidence" value="ECO:0007669"/>
    <property type="project" value="UniProtKB-SubCell"/>
</dbReference>
<feature type="transmembrane region" description="Helical" evidence="12">
    <location>
        <begin position="265"/>
        <end position="285"/>
    </location>
</feature>
<dbReference type="Gene3D" id="1.10.357.140">
    <property type="entry name" value="UbiA prenyltransferase"/>
    <property type="match status" value="1"/>
</dbReference>
<evidence type="ECO:0000313" key="16">
    <source>
        <dbReference type="Proteomes" id="UP000664466"/>
    </source>
</evidence>
<dbReference type="EC" id="2.5.1.39" evidence="12 13"/>
<dbReference type="PANTHER" id="PTHR11048:SF28">
    <property type="entry name" value="4-HYDROXYBENZOATE POLYPRENYLTRANSFERASE, MITOCHONDRIAL"/>
    <property type="match status" value="1"/>
</dbReference>
<keyword evidence="9 12" id="KW-0460">Magnesium</keyword>
<keyword evidence="5 12" id="KW-0997">Cell inner membrane</keyword>
<evidence type="ECO:0000256" key="13">
    <source>
        <dbReference type="NCBIfam" id="TIGR01474"/>
    </source>
</evidence>
<keyword evidence="8 12" id="KW-0812">Transmembrane</keyword>
<keyword evidence="16" id="KW-1185">Reference proteome</keyword>
<dbReference type="InterPro" id="IPR044878">
    <property type="entry name" value="UbiA_sf"/>
</dbReference>
<evidence type="ECO:0000313" key="14">
    <source>
        <dbReference type="EMBL" id="MBO0612433.1"/>
    </source>
</evidence>
<evidence type="ECO:0000256" key="11">
    <source>
        <dbReference type="ARBA" id="ARBA00023136"/>
    </source>
</evidence>
<comment type="function">
    <text evidence="12">Catalyzes the prenylation of para-hydroxybenzoate (PHB) with an all-trans polyprenyl group. Mediates the second step in the final reaction sequence of ubiquinone-8 (UQ-8) biosynthesis, which is the condensation of the polyisoprenoid side chain with PHB, generating the first membrane-bound Q intermediate 3-octaprenyl-4-hydroxybenzoate.</text>
</comment>
<keyword evidence="10 12" id="KW-1133">Transmembrane helix</keyword>
<comment type="similarity">
    <text evidence="3 12">Belongs to the UbiA prenyltransferase family.</text>
</comment>
<comment type="cofactor">
    <cofactor evidence="1 12">
        <name>Mg(2+)</name>
        <dbReference type="ChEBI" id="CHEBI:18420"/>
    </cofactor>
</comment>
<dbReference type="HAMAP" id="MF_01635">
    <property type="entry name" value="UbiA"/>
    <property type="match status" value="1"/>
</dbReference>
<proteinExistence type="inferred from homology"/>
<evidence type="ECO:0000256" key="10">
    <source>
        <dbReference type="ARBA" id="ARBA00022989"/>
    </source>
</evidence>
<reference evidence="15" key="2">
    <citation type="submission" date="2021-04" db="EMBL/GenBank/DDBJ databases">
        <title>Complete Genome and methylome analysis of Thiothrix fructosivorans ATCC 49748.</title>
        <authorList>
            <person name="Fomenkov A."/>
            <person name="Sun L."/>
            <person name="Vincze T."/>
            <person name="Grabovich M.Y."/>
            <person name="Roberts R.J."/>
        </authorList>
    </citation>
    <scope>NUCLEOTIDE SEQUENCE</scope>
    <source>
        <strain evidence="15">ATCC 49748</strain>
    </source>
</reference>
<evidence type="ECO:0000256" key="1">
    <source>
        <dbReference type="ARBA" id="ARBA00001946"/>
    </source>
</evidence>
<dbReference type="UniPathway" id="UPA00232"/>
<comment type="catalytic activity">
    <reaction evidence="12">
        <text>all-trans-octaprenyl diphosphate + 4-hydroxybenzoate = 4-hydroxy-3-(all-trans-octaprenyl)benzoate + diphosphate</text>
        <dbReference type="Rhea" id="RHEA:27782"/>
        <dbReference type="ChEBI" id="CHEBI:1617"/>
        <dbReference type="ChEBI" id="CHEBI:17879"/>
        <dbReference type="ChEBI" id="CHEBI:33019"/>
        <dbReference type="ChEBI" id="CHEBI:57711"/>
        <dbReference type="EC" id="2.5.1.39"/>
    </reaction>
</comment>
<dbReference type="InterPro" id="IPR039653">
    <property type="entry name" value="Prenyltransferase"/>
</dbReference>
<organism evidence="15">
    <name type="scientific">Thiothrix fructosivorans</name>
    <dbReference type="NCBI Taxonomy" id="111770"/>
    <lineage>
        <taxon>Bacteria</taxon>
        <taxon>Pseudomonadati</taxon>
        <taxon>Pseudomonadota</taxon>
        <taxon>Gammaproteobacteria</taxon>
        <taxon>Thiotrichales</taxon>
        <taxon>Thiotrichaceae</taxon>
        <taxon>Thiothrix</taxon>
    </lineage>
</organism>
<evidence type="ECO:0000256" key="6">
    <source>
        <dbReference type="ARBA" id="ARBA00022679"/>
    </source>
</evidence>
<name>A0A8B0SL71_9GAMM</name>
<dbReference type="Gene3D" id="1.20.120.1780">
    <property type="entry name" value="UbiA prenyltransferase"/>
    <property type="match status" value="1"/>
</dbReference>